<dbReference type="AlphaFoldDB" id="A0A1M6F8B1"/>
<dbReference type="Gene3D" id="2.30.110.10">
    <property type="entry name" value="Electron Transport, Fmn-binding Protein, Chain A"/>
    <property type="match status" value="1"/>
</dbReference>
<evidence type="ECO:0000256" key="7">
    <source>
        <dbReference type="HAMAP-Rule" id="MF_01629"/>
    </source>
</evidence>
<keyword evidence="4 7" id="KW-0288">FMN</keyword>
<reference evidence="12 15" key="2">
    <citation type="submission" date="2020-10" db="EMBL/GenBank/DDBJ databases">
        <title>Complete genome of Cruoricapor ignavus strain M1214 isolated from the blood culture of a febrile patient.</title>
        <authorList>
            <person name="Guglielmino C.J.D."/>
        </authorList>
    </citation>
    <scope>NUCLEOTIDE SEQUENCE [LARGE SCALE GENOMIC DNA]</scope>
    <source>
        <strain evidence="12 15">M1214</strain>
    </source>
</reference>
<dbReference type="EMBL" id="CP063145">
    <property type="protein sequence ID" value="QOR73623.1"/>
    <property type="molecule type" value="Genomic_DNA"/>
</dbReference>
<dbReference type="Proteomes" id="UP000184335">
    <property type="component" value="Unassembled WGS sequence"/>
</dbReference>
<evidence type="ECO:0000256" key="2">
    <source>
        <dbReference type="ARBA" id="ARBA00011738"/>
    </source>
</evidence>
<comment type="pathway">
    <text evidence="7">Cofactor metabolism; pyridoxal 5'-phosphate salvage; pyridoxal 5'-phosphate from pyridoxine 5'-phosphate: step 1/1.</text>
</comment>
<evidence type="ECO:0000256" key="3">
    <source>
        <dbReference type="ARBA" id="ARBA00022630"/>
    </source>
</evidence>
<feature type="binding site" evidence="7 9">
    <location>
        <position position="84"/>
    </location>
    <ligand>
        <name>FMN</name>
        <dbReference type="ChEBI" id="CHEBI:58210"/>
    </ligand>
</feature>
<comment type="catalytic activity">
    <reaction evidence="7">
        <text>pyridoxamine 5'-phosphate + O2 + H2O = pyridoxal 5'-phosphate + H2O2 + NH4(+)</text>
        <dbReference type="Rhea" id="RHEA:15817"/>
        <dbReference type="ChEBI" id="CHEBI:15377"/>
        <dbReference type="ChEBI" id="CHEBI:15379"/>
        <dbReference type="ChEBI" id="CHEBI:16240"/>
        <dbReference type="ChEBI" id="CHEBI:28938"/>
        <dbReference type="ChEBI" id="CHEBI:58451"/>
        <dbReference type="ChEBI" id="CHEBI:597326"/>
        <dbReference type="EC" id="1.4.3.5"/>
    </reaction>
</comment>
<dbReference type="GO" id="GO:0010181">
    <property type="term" value="F:FMN binding"/>
    <property type="evidence" value="ECO:0007669"/>
    <property type="project" value="UniProtKB-UniRule"/>
</dbReference>
<dbReference type="OrthoDB" id="9780392at2"/>
<evidence type="ECO:0000313" key="13">
    <source>
        <dbReference type="EMBL" id="SHI93839.1"/>
    </source>
</evidence>
<evidence type="ECO:0000313" key="15">
    <source>
        <dbReference type="Proteomes" id="UP000593605"/>
    </source>
</evidence>
<feature type="binding site" evidence="7 8">
    <location>
        <position position="132"/>
    </location>
    <ligand>
        <name>substrate</name>
    </ligand>
</feature>
<evidence type="ECO:0000256" key="9">
    <source>
        <dbReference type="PIRSR" id="PIRSR000190-2"/>
    </source>
</evidence>
<dbReference type="NCBIfam" id="NF004231">
    <property type="entry name" value="PRK05679.1"/>
    <property type="match status" value="1"/>
</dbReference>
<comment type="catalytic activity">
    <reaction evidence="7">
        <text>pyridoxine 5'-phosphate + O2 = pyridoxal 5'-phosphate + H2O2</text>
        <dbReference type="Rhea" id="RHEA:15149"/>
        <dbReference type="ChEBI" id="CHEBI:15379"/>
        <dbReference type="ChEBI" id="CHEBI:16240"/>
        <dbReference type="ChEBI" id="CHEBI:58589"/>
        <dbReference type="ChEBI" id="CHEBI:597326"/>
        <dbReference type="EC" id="1.4.3.5"/>
    </reaction>
</comment>
<dbReference type="EMBL" id="FQYI01000006">
    <property type="protein sequence ID" value="SHI93839.1"/>
    <property type="molecule type" value="Genomic_DNA"/>
</dbReference>
<dbReference type="PANTHER" id="PTHR10851:SF0">
    <property type="entry name" value="PYRIDOXINE-5'-PHOSPHATE OXIDASE"/>
    <property type="match status" value="1"/>
</dbReference>
<accession>A0A1M6F8B1</accession>
<feature type="binding site" evidence="7 8">
    <location>
        <position position="124"/>
    </location>
    <ligand>
        <name>substrate</name>
    </ligand>
</feature>
<keyword evidence="6 7" id="KW-0664">Pyridoxine biosynthesis</keyword>
<evidence type="ECO:0000256" key="8">
    <source>
        <dbReference type="PIRSR" id="PIRSR000190-1"/>
    </source>
</evidence>
<dbReference type="InterPro" id="IPR019740">
    <property type="entry name" value="Pyridox_Oxase_CS"/>
</dbReference>
<comment type="cofactor">
    <cofactor evidence="7 9">
        <name>FMN</name>
        <dbReference type="ChEBI" id="CHEBI:58210"/>
    </cofactor>
    <text evidence="7 9">Binds 1 FMN per subunit.</text>
</comment>
<comment type="pathway">
    <text evidence="7">Cofactor metabolism; pyridoxal 5'-phosphate salvage; pyridoxal 5'-phosphate from pyridoxamine 5'-phosphate: step 1/1.</text>
</comment>
<keyword evidence="3 7" id="KW-0285">Flavoprotein</keyword>
<dbReference type="PANTHER" id="PTHR10851">
    <property type="entry name" value="PYRIDOXINE-5-PHOSPHATE OXIDASE"/>
    <property type="match status" value="1"/>
</dbReference>
<dbReference type="Pfam" id="PF01243">
    <property type="entry name" value="PNPOx_N"/>
    <property type="match status" value="1"/>
</dbReference>
<dbReference type="KEGG" id="civ:IMZ16_08915"/>
<feature type="binding site" evidence="7 8">
    <location>
        <position position="67"/>
    </location>
    <ligand>
        <name>substrate</name>
    </ligand>
</feature>
<dbReference type="PROSITE" id="PS01064">
    <property type="entry name" value="PYRIDOX_OXIDASE"/>
    <property type="match status" value="1"/>
</dbReference>
<comment type="function">
    <text evidence="7">Catalyzes the oxidation of either pyridoxine 5'-phosphate (PNP) or pyridoxamine 5'-phosphate (PMP) into pyridoxal 5'-phosphate (PLP).</text>
</comment>
<dbReference type="FunFam" id="2.30.110.10:FF:000020">
    <property type="entry name" value="PNPO isoform 11"/>
    <property type="match status" value="1"/>
</dbReference>
<dbReference type="EC" id="1.4.3.5" evidence="7"/>
<feature type="binding site" evidence="7 9">
    <location>
        <begin position="62"/>
        <end position="67"/>
    </location>
    <ligand>
        <name>FMN</name>
        <dbReference type="ChEBI" id="CHEBI:58210"/>
    </ligand>
</feature>
<feature type="binding site" evidence="7 9">
    <location>
        <begin position="77"/>
        <end position="78"/>
    </location>
    <ligand>
        <name>FMN</name>
        <dbReference type="ChEBI" id="CHEBI:58210"/>
    </ligand>
</feature>
<dbReference type="InterPro" id="IPR011576">
    <property type="entry name" value="Pyridox_Oxase_N"/>
</dbReference>
<dbReference type="GO" id="GO:0008615">
    <property type="term" value="P:pyridoxine biosynthetic process"/>
    <property type="evidence" value="ECO:0007669"/>
    <property type="project" value="UniProtKB-UniRule"/>
</dbReference>
<dbReference type="Pfam" id="PF10590">
    <property type="entry name" value="PNP_phzG_C"/>
    <property type="match status" value="1"/>
</dbReference>
<name>A0A1M6F8B1_9FLAO</name>
<reference evidence="13 14" key="1">
    <citation type="submission" date="2016-11" db="EMBL/GenBank/DDBJ databases">
        <authorList>
            <person name="Jaros S."/>
            <person name="Januszkiewicz K."/>
            <person name="Wedrychowicz H."/>
        </authorList>
    </citation>
    <scope>NUCLEOTIDE SEQUENCE [LARGE SCALE GENOMIC DNA]</scope>
    <source>
        <strain evidence="13 14">DSM 25479</strain>
    </source>
</reference>
<feature type="binding site" evidence="7 9">
    <location>
        <begin position="141"/>
        <end position="142"/>
    </location>
    <ligand>
        <name>FMN</name>
        <dbReference type="ChEBI" id="CHEBI:58210"/>
    </ligand>
</feature>
<dbReference type="STRING" id="1118202.SAMN05443429_106137"/>
<evidence type="ECO:0000256" key="5">
    <source>
        <dbReference type="ARBA" id="ARBA00023002"/>
    </source>
</evidence>
<comment type="similarity">
    <text evidence="1 7">Belongs to the pyridoxamine 5'-phosphate oxidase family.</text>
</comment>
<protein>
    <recommendedName>
        <fullName evidence="7">Pyridoxine/pyridoxamine 5'-phosphate oxidase</fullName>
        <ecNumber evidence="7">1.4.3.5</ecNumber>
    </recommendedName>
    <alternativeName>
        <fullName evidence="7">PNP/PMP oxidase</fullName>
        <shortName evidence="7">PNPOx</shortName>
    </alternativeName>
    <alternativeName>
        <fullName evidence="7">Pyridoxal 5'-phosphate synthase</fullName>
    </alternativeName>
</protein>
<sequence length="213" mass="24515">MKNLHDKRQVYEKFELKEDEILPDPMAQFAAWYGEAERDSGIAEANAMCLSTLDADGCPRTRVVLLKSFDQSGLVFFTNYQSKKGRSLAEAPLACLSFFWPDMERQVIFKARLEKVSPAESDRYFGERPRGSQLGAWASPQSTEIPSREYLEASLKKYEIEFENSEIPRPAHWGGYIARPYEAEFWQGRPNRLHDRILYSLGGTSWKVHRLAP</sequence>
<evidence type="ECO:0000259" key="11">
    <source>
        <dbReference type="Pfam" id="PF10590"/>
    </source>
</evidence>
<dbReference type="RefSeq" id="WP_073179793.1">
    <property type="nucleotide sequence ID" value="NZ_CP063145.1"/>
</dbReference>
<dbReference type="InterPro" id="IPR000659">
    <property type="entry name" value="Pyridox_Oxase"/>
</dbReference>
<dbReference type="PIRSF" id="PIRSF000190">
    <property type="entry name" value="Pyd_amn-ph_oxd"/>
    <property type="match status" value="1"/>
</dbReference>
<dbReference type="Proteomes" id="UP000593605">
    <property type="component" value="Chromosome"/>
</dbReference>
<comment type="subunit">
    <text evidence="2 7">Homodimer.</text>
</comment>
<organism evidence="13 14">
    <name type="scientific">Cruoricaptor ignavus</name>
    <dbReference type="NCBI Taxonomy" id="1118202"/>
    <lineage>
        <taxon>Bacteria</taxon>
        <taxon>Pseudomonadati</taxon>
        <taxon>Bacteroidota</taxon>
        <taxon>Flavobacteriia</taxon>
        <taxon>Flavobacteriales</taxon>
        <taxon>Weeksellaceae</taxon>
        <taxon>Cruoricaptor</taxon>
    </lineage>
</organism>
<feature type="domain" description="Pyridoxamine 5'-phosphate oxidase N-terminal" evidence="10">
    <location>
        <begin position="39"/>
        <end position="157"/>
    </location>
</feature>
<feature type="binding site" evidence="8">
    <location>
        <begin position="8"/>
        <end position="11"/>
    </location>
    <ligand>
        <name>substrate</name>
    </ligand>
</feature>
<gene>
    <name evidence="7 12" type="primary">pdxH</name>
    <name evidence="12" type="ORF">IMZ16_08915</name>
    <name evidence="13" type="ORF">SAMN05443429_106137</name>
</gene>
<feature type="domain" description="Pyridoxine 5'-phosphate oxidase dimerisation C-terminal" evidence="11">
    <location>
        <begin position="173"/>
        <end position="213"/>
    </location>
</feature>
<keyword evidence="14" id="KW-1185">Reference proteome</keyword>
<dbReference type="InterPro" id="IPR019576">
    <property type="entry name" value="Pyridoxamine_oxidase_dimer_C"/>
</dbReference>
<keyword evidence="5 7" id="KW-0560">Oxidoreductase</keyword>
<dbReference type="SUPFAM" id="SSF50475">
    <property type="entry name" value="FMN-binding split barrel"/>
    <property type="match status" value="1"/>
</dbReference>
<dbReference type="GO" id="GO:0004733">
    <property type="term" value="F:pyridoxamine phosphate oxidase activity"/>
    <property type="evidence" value="ECO:0007669"/>
    <property type="project" value="UniProtKB-UniRule"/>
</dbReference>
<proteinExistence type="inferred from homology"/>
<evidence type="ECO:0000256" key="4">
    <source>
        <dbReference type="ARBA" id="ARBA00022643"/>
    </source>
</evidence>
<evidence type="ECO:0000313" key="12">
    <source>
        <dbReference type="EMBL" id="QOR73623.1"/>
    </source>
</evidence>
<evidence type="ECO:0000256" key="6">
    <source>
        <dbReference type="ARBA" id="ARBA00023096"/>
    </source>
</evidence>
<feature type="binding site" evidence="7 8">
    <location>
        <position position="128"/>
    </location>
    <ligand>
        <name>substrate</name>
    </ligand>
</feature>
<feature type="binding site" evidence="7 8">
    <location>
        <begin position="192"/>
        <end position="194"/>
    </location>
    <ligand>
        <name>substrate</name>
    </ligand>
</feature>
<feature type="binding site" evidence="7 9">
    <location>
        <position position="106"/>
    </location>
    <ligand>
        <name>FMN</name>
        <dbReference type="ChEBI" id="CHEBI:58210"/>
    </ligand>
</feature>
<feature type="binding site" evidence="7 9">
    <location>
        <position position="196"/>
    </location>
    <ligand>
        <name>FMN</name>
        <dbReference type="ChEBI" id="CHEBI:58210"/>
    </ligand>
</feature>
<dbReference type="UniPathway" id="UPA01068">
    <property type="reaction ID" value="UER00304"/>
</dbReference>
<evidence type="ECO:0000313" key="14">
    <source>
        <dbReference type="Proteomes" id="UP000184335"/>
    </source>
</evidence>
<evidence type="ECO:0000259" key="10">
    <source>
        <dbReference type="Pfam" id="PF01243"/>
    </source>
</evidence>
<dbReference type="InterPro" id="IPR012349">
    <property type="entry name" value="Split_barrel_FMN-bd"/>
</dbReference>
<dbReference type="NCBIfam" id="TIGR00558">
    <property type="entry name" value="pdxH"/>
    <property type="match status" value="1"/>
</dbReference>
<feature type="binding site" evidence="7 9">
    <location>
        <position position="186"/>
    </location>
    <ligand>
        <name>FMN</name>
        <dbReference type="ChEBI" id="CHEBI:58210"/>
    </ligand>
</feature>
<dbReference type="HAMAP" id="MF_01629">
    <property type="entry name" value="PdxH"/>
    <property type="match status" value="1"/>
</dbReference>
<evidence type="ECO:0000256" key="1">
    <source>
        <dbReference type="ARBA" id="ARBA00007301"/>
    </source>
</evidence>
<feature type="binding site" evidence="7 9">
    <location>
        <position position="83"/>
    </location>
    <ligand>
        <name>FMN</name>
        <dbReference type="ChEBI" id="CHEBI:58210"/>
    </ligand>
</feature>